<dbReference type="AlphaFoldDB" id="A0A482W4A6"/>
<evidence type="ECO:0000256" key="4">
    <source>
        <dbReference type="ARBA" id="ARBA00022763"/>
    </source>
</evidence>
<dbReference type="FunFam" id="1.10.150.20:FF:000014">
    <property type="entry name" value="Polymerase (DNA directed), eta"/>
    <property type="match status" value="1"/>
</dbReference>
<keyword evidence="6" id="KW-0539">Nucleus</keyword>
<name>A0A482W4A6_ASBVE</name>
<dbReference type="EMBL" id="QDEB01029939">
    <property type="protein sequence ID" value="RZC39991.1"/>
    <property type="molecule type" value="Genomic_DNA"/>
</dbReference>
<evidence type="ECO:0000256" key="2">
    <source>
        <dbReference type="ARBA" id="ARBA00022679"/>
    </source>
</evidence>
<dbReference type="InterPro" id="IPR001126">
    <property type="entry name" value="UmuC"/>
</dbReference>
<evidence type="ECO:0000256" key="5">
    <source>
        <dbReference type="ARBA" id="ARBA00023204"/>
    </source>
</evidence>
<dbReference type="SUPFAM" id="SSF56672">
    <property type="entry name" value="DNA/RNA polymerases"/>
    <property type="match status" value="1"/>
</dbReference>
<dbReference type="Gene3D" id="3.30.1490.100">
    <property type="entry name" value="DNA polymerase, Y-family, little finger domain"/>
    <property type="match status" value="1"/>
</dbReference>
<evidence type="ECO:0000256" key="1">
    <source>
        <dbReference type="ARBA" id="ARBA00004123"/>
    </source>
</evidence>
<dbReference type="PANTHER" id="PTHR45873">
    <property type="entry name" value="DNA POLYMERASE ETA"/>
    <property type="match status" value="1"/>
</dbReference>
<accession>A0A482W4A6</accession>
<keyword evidence="2" id="KW-0808">Transferase</keyword>
<dbReference type="GO" id="GO:0009314">
    <property type="term" value="P:response to radiation"/>
    <property type="evidence" value="ECO:0007669"/>
    <property type="project" value="TreeGrafter"/>
</dbReference>
<dbReference type="Pfam" id="PF21704">
    <property type="entry name" value="POLH-Rev1_HhH"/>
    <property type="match status" value="1"/>
</dbReference>
<proteinExistence type="predicted"/>
<dbReference type="GO" id="GO:0035861">
    <property type="term" value="C:site of double-strand break"/>
    <property type="evidence" value="ECO:0007669"/>
    <property type="project" value="TreeGrafter"/>
</dbReference>
<dbReference type="FunFam" id="3.30.1490.100:FF:000007">
    <property type="entry name" value="DNA polymerase eta"/>
    <property type="match status" value="1"/>
</dbReference>
<dbReference type="GO" id="GO:0042276">
    <property type="term" value="P:error-prone translesion synthesis"/>
    <property type="evidence" value="ECO:0007669"/>
    <property type="project" value="TreeGrafter"/>
</dbReference>
<gene>
    <name evidence="9" type="ORF">BDFB_013733</name>
</gene>
<feature type="domain" description="UmuC" evidence="8">
    <location>
        <begin position="26"/>
        <end position="112"/>
    </location>
</feature>
<keyword evidence="10" id="KW-1185">Reference proteome</keyword>
<dbReference type="InterPro" id="IPR017961">
    <property type="entry name" value="DNA_pol_Y-fam_little_finger"/>
</dbReference>
<keyword evidence="3" id="KW-0479">Metal-binding</keyword>
<dbReference type="Gene3D" id="1.10.150.20">
    <property type="entry name" value="5' to 3' exonuclease, C-terminal subdomain"/>
    <property type="match status" value="1"/>
</dbReference>
<dbReference type="GO" id="GO:0003887">
    <property type="term" value="F:DNA-directed DNA polymerase activity"/>
    <property type="evidence" value="ECO:0007669"/>
    <property type="project" value="TreeGrafter"/>
</dbReference>
<dbReference type="Pfam" id="PF00817">
    <property type="entry name" value="IMS"/>
    <property type="match status" value="1"/>
</dbReference>
<evidence type="ECO:0000313" key="9">
    <source>
        <dbReference type="EMBL" id="RZC39991.1"/>
    </source>
</evidence>
<comment type="subcellular location">
    <subcellularLocation>
        <location evidence="1">Nucleus</location>
    </subcellularLocation>
</comment>
<evidence type="ECO:0000259" key="8">
    <source>
        <dbReference type="PROSITE" id="PS50173"/>
    </source>
</evidence>
<dbReference type="Proteomes" id="UP000292052">
    <property type="component" value="Unassembled WGS sequence"/>
</dbReference>
<dbReference type="Gene3D" id="3.30.70.270">
    <property type="match status" value="1"/>
</dbReference>
<dbReference type="InterPro" id="IPR036775">
    <property type="entry name" value="DNA_pol_Y-fam_lit_finger_sf"/>
</dbReference>
<sequence length="480" mass="54936">METNLNDLTISNLKNTFVVGYDTADFLDIAVVNREFSENNFKLAIGGLITEEIRRAVLEKTGYKCSAGIAHNKILAKLVCGLHKPNKQTILPHDAVEKFFDTIPINKIKSLGGKFGQTLAEDLQITFMGQLSKISERELTQRYDEKTAKWLYNISRGIDLDPVTTKLISKSIACCKNFQGKSALTTSESVQHWLNELAEEMAERLEKDMKENNRKAKQIVVSFTQEMNRKEISSSRTHPLTSYESKKIAQYAFDVIKKFCLRTDERFHLKFLGLSAGHFEDIKKVREITSFFKCVQIQENVFESESRVSSVQSLMDNSVKDDGIVDENINSVDYEVDPDVYLQLTQELEENVSELIFYDDTCRLKQELNNEIELNGTSSLSNYLKKAAHNNLQSIENLKKQTNRSPSSFFKQYFNQTKETKIILEDNTKNEVTQLVRCINQDEDLDENYETAPTEEELIDIIQLNPNLVIKLKSQAAVKL</sequence>
<dbReference type="PIRSF" id="PIRSF036603">
    <property type="entry name" value="DPol_eta"/>
    <property type="match status" value="1"/>
</dbReference>
<dbReference type="SUPFAM" id="SSF100879">
    <property type="entry name" value="Lesion bypass DNA polymerase (Y-family), little finger domain"/>
    <property type="match status" value="1"/>
</dbReference>
<evidence type="ECO:0000256" key="7">
    <source>
        <dbReference type="ARBA" id="ARBA00044975"/>
    </source>
</evidence>
<evidence type="ECO:0000313" key="10">
    <source>
        <dbReference type="Proteomes" id="UP000292052"/>
    </source>
</evidence>
<dbReference type="OrthoDB" id="5723at2759"/>
<organism evidence="9 10">
    <name type="scientific">Asbolus verrucosus</name>
    <name type="common">Desert ironclad beetle</name>
    <dbReference type="NCBI Taxonomy" id="1661398"/>
    <lineage>
        <taxon>Eukaryota</taxon>
        <taxon>Metazoa</taxon>
        <taxon>Ecdysozoa</taxon>
        <taxon>Arthropoda</taxon>
        <taxon>Hexapoda</taxon>
        <taxon>Insecta</taxon>
        <taxon>Pterygota</taxon>
        <taxon>Neoptera</taxon>
        <taxon>Endopterygota</taxon>
        <taxon>Coleoptera</taxon>
        <taxon>Polyphaga</taxon>
        <taxon>Cucujiformia</taxon>
        <taxon>Tenebrionidae</taxon>
        <taxon>Pimeliinae</taxon>
        <taxon>Asbolus</taxon>
    </lineage>
</organism>
<protein>
    <recommendedName>
        <fullName evidence="7">DNA polymerase eta</fullName>
    </recommendedName>
</protein>
<dbReference type="STRING" id="1661398.A0A482W4A6"/>
<keyword evidence="4" id="KW-0227">DNA damage</keyword>
<evidence type="ECO:0000256" key="3">
    <source>
        <dbReference type="ARBA" id="ARBA00022723"/>
    </source>
</evidence>
<dbReference type="GO" id="GO:0003684">
    <property type="term" value="F:damaged DNA binding"/>
    <property type="evidence" value="ECO:0007669"/>
    <property type="project" value="InterPro"/>
</dbReference>
<dbReference type="GO" id="GO:0006281">
    <property type="term" value="P:DNA repair"/>
    <property type="evidence" value="ECO:0007669"/>
    <property type="project" value="UniProtKB-KW"/>
</dbReference>
<dbReference type="PANTHER" id="PTHR45873:SF1">
    <property type="entry name" value="DNA POLYMERASE ETA"/>
    <property type="match status" value="1"/>
</dbReference>
<dbReference type="GO" id="GO:0046872">
    <property type="term" value="F:metal ion binding"/>
    <property type="evidence" value="ECO:0007669"/>
    <property type="project" value="UniProtKB-KW"/>
</dbReference>
<keyword evidence="5" id="KW-0234">DNA repair</keyword>
<reference evidence="9 10" key="1">
    <citation type="submission" date="2017-03" db="EMBL/GenBank/DDBJ databases">
        <title>Genome of the blue death feigning beetle - Asbolus verrucosus.</title>
        <authorList>
            <person name="Rider S.D."/>
        </authorList>
    </citation>
    <scope>NUCLEOTIDE SEQUENCE [LARGE SCALE GENOMIC DNA]</scope>
    <source>
        <strain evidence="9">Butters</strain>
        <tissue evidence="9">Head and leg muscle</tissue>
    </source>
</reference>
<dbReference type="Pfam" id="PF11799">
    <property type="entry name" value="IMS_C"/>
    <property type="match status" value="1"/>
</dbReference>
<comment type="caution">
    <text evidence="9">The sequence shown here is derived from an EMBL/GenBank/DDBJ whole genome shotgun (WGS) entry which is preliminary data.</text>
</comment>
<evidence type="ECO:0000256" key="6">
    <source>
        <dbReference type="ARBA" id="ARBA00023242"/>
    </source>
</evidence>
<dbReference type="InterPro" id="IPR043502">
    <property type="entry name" value="DNA/RNA_pol_sf"/>
</dbReference>
<dbReference type="InterPro" id="IPR052230">
    <property type="entry name" value="DNA_polymerase_eta"/>
</dbReference>
<dbReference type="InterPro" id="IPR043128">
    <property type="entry name" value="Rev_trsase/Diguanyl_cyclase"/>
</dbReference>
<dbReference type="PROSITE" id="PS50173">
    <property type="entry name" value="UMUC"/>
    <property type="match status" value="1"/>
</dbReference>
<dbReference type="GO" id="GO:0005634">
    <property type="term" value="C:nucleus"/>
    <property type="evidence" value="ECO:0007669"/>
    <property type="project" value="UniProtKB-SubCell"/>
</dbReference>
<dbReference type="GO" id="GO:0005657">
    <property type="term" value="C:replication fork"/>
    <property type="evidence" value="ECO:0007669"/>
    <property type="project" value="TreeGrafter"/>
</dbReference>